<dbReference type="Pfam" id="PF00293">
    <property type="entry name" value="NUDIX"/>
    <property type="match status" value="1"/>
</dbReference>
<keyword evidence="3 4" id="KW-0378">Hydrolase</keyword>
<proteinExistence type="inferred from homology"/>
<dbReference type="PROSITE" id="PS51462">
    <property type="entry name" value="NUDIX"/>
    <property type="match status" value="1"/>
</dbReference>
<organism evidence="6 7">
    <name type="scientific">Actinocorallia aurantiaca</name>
    <dbReference type="NCBI Taxonomy" id="46204"/>
    <lineage>
        <taxon>Bacteria</taxon>
        <taxon>Bacillati</taxon>
        <taxon>Actinomycetota</taxon>
        <taxon>Actinomycetes</taxon>
        <taxon>Streptosporangiales</taxon>
        <taxon>Thermomonosporaceae</taxon>
        <taxon>Actinocorallia</taxon>
    </lineage>
</organism>
<dbReference type="InterPro" id="IPR020084">
    <property type="entry name" value="NUDIX_hydrolase_CS"/>
</dbReference>
<feature type="domain" description="Nudix hydrolase" evidence="5">
    <location>
        <begin position="8"/>
        <end position="146"/>
    </location>
</feature>
<dbReference type="Gene3D" id="3.90.79.10">
    <property type="entry name" value="Nucleoside Triphosphate Pyrophosphohydrolase"/>
    <property type="match status" value="1"/>
</dbReference>
<evidence type="ECO:0000256" key="2">
    <source>
        <dbReference type="ARBA" id="ARBA00005582"/>
    </source>
</evidence>
<dbReference type="EMBL" id="BAAATZ010000012">
    <property type="protein sequence ID" value="GAA2726862.1"/>
    <property type="molecule type" value="Genomic_DNA"/>
</dbReference>
<evidence type="ECO:0000313" key="6">
    <source>
        <dbReference type="EMBL" id="GAA2726862.1"/>
    </source>
</evidence>
<evidence type="ECO:0000259" key="5">
    <source>
        <dbReference type="PROSITE" id="PS51462"/>
    </source>
</evidence>
<keyword evidence="7" id="KW-1185">Reference proteome</keyword>
<dbReference type="InterPro" id="IPR015797">
    <property type="entry name" value="NUDIX_hydrolase-like_dom_sf"/>
</dbReference>
<dbReference type="PANTHER" id="PTHR43046:SF16">
    <property type="entry name" value="ADP-RIBOSE PYROPHOSPHATASE YJHB-RELATED"/>
    <property type="match status" value="1"/>
</dbReference>
<evidence type="ECO:0000256" key="3">
    <source>
        <dbReference type="ARBA" id="ARBA00022801"/>
    </source>
</evidence>
<comment type="cofactor">
    <cofactor evidence="1">
        <name>Mg(2+)</name>
        <dbReference type="ChEBI" id="CHEBI:18420"/>
    </cofactor>
</comment>
<comment type="caution">
    <text evidence="6">The sequence shown here is derived from an EMBL/GenBank/DDBJ whole genome shotgun (WGS) entry which is preliminary data.</text>
</comment>
<dbReference type="GO" id="GO:0016787">
    <property type="term" value="F:hydrolase activity"/>
    <property type="evidence" value="ECO:0007669"/>
    <property type="project" value="UniProtKB-KW"/>
</dbReference>
<evidence type="ECO:0000313" key="7">
    <source>
        <dbReference type="Proteomes" id="UP001501842"/>
    </source>
</evidence>
<evidence type="ECO:0000256" key="1">
    <source>
        <dbReference type="ARBA" id="ARBA00001946"/>
    </source>
</evidence>
<reference evidence="6 7" key="1">
    <citation type="journal article" date="2019" name="Int. J. Syst. Evol. Microbiol.">
        <title>The Global Catalogue of Microorganisms (GCM) 10K type strain sequencing project: providing services to taxonomists for standard genome sequencing and annotation.</title>
        <authorList>
            <consortium name="The Broad Institute Genomics Platform"/>
            <consortium name="The Broad Institute Genome Sequencing Center for Infectious Disease"/>
            <person name="Wu L."/>
            <person name="Ma J."/>
        </authorList>
    </citation>
    <scope>NUCLEOTIDE SEQUENCE [LARGE SCALE GENOMIC DNA]</scope>
    <source>
        <strain evidence="6 7">JCM 8201</strain>
    </source>
</reference>
<dbReference type="InterPro" id="IPR020476">
    <property type="entry name" value="Nudix_hydrolase"/>
</dbReference>
<dbReference type="InterPro" id="IPR000086">
    <property type="entry name" value="NUDIX_hydrolase_dom"/>
</dbReference>
<name>A0ABN3UA37_9ACTN</name>
<dbReference type="PROSITE" id="PS00893">
    <property type="entry name" value="NUDIX_BOX"/>
    <property type="match status" value="1"/>
</dbReference>
<dbReference type="CDD" id="cd02883">
    <property type="entry name" value="NUDIX_Hydrolase"/>
    <property type="match status" value="1"/>
</dbReference>
<protein>
    <submittedName>
        <fullName evidence="6">NUDIX hydrolase</fullName>
    </submittedName>
</protein>
<dbReference type="RefSeq" id="WP_344451062.1">
    <property type="nucleotide sequence ID" value="NZ_BAAATZ010000012.1"/>
</dbReference>
<dbReference type="PANTHER" id="PTHR43046">
    <property type="entry name" value="GDP-MANNOSE MANNOSYL HYDROLASE"/>
    <property type="match status" value="1"/>
</dbReference>
<dbReference type="SUPFAM" id="SSF55811">
    <property type="entry name" value="Nudix"/>
    <property type="match status" value="1"/>
</dbReference>
<dbReference type="PRINTS" id="PR00502">
    <property type="entry name" value="NUDIXFAMILY"/>
</dbReference>
<dbReference type="Proteomes" id="UP001501842">
    <property type="component" value="Unassembled WGS sequence"/>
</dbReference>
<comment type="similarity">
    <text evidence="2 4">Belongs to the Nudix hydrolase family.</text>
</comment>
<evidence type="ECO:0000256" key="4">
    <source>
        <dbReference type="RuleBase" id="RU003476"/>
    </source>
</evidence>
<accession>A0ABN3UA37</accession>
<gene>
    <name evidence="6" type="ORF">GCM10010439_30860</name>
</gene>
<sequence length="158" mass="17812">MTDGIRKNLRVAAYGICVEEERILLARFIGDGTPRWTLPGGGLDHGEDPEDGALRELTEETGYTGRVVRLLGVHSLHIPEREWYGEIVDHQSLRVVYEVERTGGELRHEVDNSTDRAEWFPLEDVPSLERMDLVNTGLRMWRDAQDGGAALARRTSMG</sequence>